<keyword evidence="5" id="KW-0805">Transcription regulation</keyword>
<protein>
    <recommendedName>
        <fullName evidence="3">Ell-associated factor Eaf</fullName>
    </recommendedName>
</protein>
<dbReference type="GO" id="GO:0003711">
    <property type="term" value="F:transcription elongation factor activity"/>
    <property type="evidence" value="ECO:0007669"/>
    <property type="project" value="TreeGrafter"/>
</dbReference>
<feature type="region of interest" description="Disordered" evidence="10">
    <location>
        <begin position="111"/>
        <end position="193"/>
    </location>
</feature>
<organism evidence="12 13">
    <name type="scientific">Dictyocaulus viviparus</name>
    <name type="common">Bovine lungworm</name>
    <dbReference type="NCBI Taxonomy" id="29172"/>
    <lineage>
        <taxon>Eukaryota</taxon>
        <taxon>Metazoa</taxon>
        <taxon>Ecdysozoa</taxon>
        <taxon>Nematoda</taxon>
        <taxon>Chromadorea</taxon>
        <taxon>Rhabditida</taxon>
        <taxon>Rhabditina</taxon>
        <taxon>Rhabditomorpha</taxon>
        <taxon>Strongyloidea</taxon>
        <taxon>Metastrongylidae</taxon>
        <taxon>Dictyocaulus</taxon>
    </lineage>
</organism>
<feature type="compositionally biased region" description="Basic and acidic residues" evidence="10">
    <location>
        <begin position="167"/>
        <end position="183"/>
    </location>
</feature>
<evidence type="ECO:0000256" key="9">
    <source>
        <dbReference type="ARBA" id="ARBA00025617"/>
    </source>
</evidence>
<feature type="compositionally biased region" description="Basic and acidic residues" evidence="10">
    <location>
        <begin position="125"/>
        <end position="138"/>
    </location>
</feature>
<evidence type="ECO:0000256" key="5">
    <source>
        <dbReference type="ARBA" id="ARBA00023015"/>
    </source>
</evidence>
<accession>A0A0D8XCX8</accession>
<comment type="similarity">
    <text evidence="2">Belongs to the EAF family.</text>
</comment>
<keyword evidence="4" id="KW-0597">Phosphoprotein</keyword>
<dbReference type="Pfam" id="PF09816">
    <property type="entry name" value="EAF"/>
    <property type="match status" value="1"/>
</dbReference>
<dbReference type="InterPro" id="IPR019194">
    <property type="entry name" value="Tscrpt_elong_fac_Eaf_N"/>
</dbReference>
<name>A0A0D8XCX8_DICVI</name>
<evidence type="ECO:0000256" key="1">
    <source>
        <dbReference type="ARBA" id="ARBA00004123"/>
    </source>
</evidence>
<dbReference type="InterPro" id="IPR027093">
    <property type="entry name" value="EAF_fam"/>
</dbReference>
<evidence type="ECO:0000313" key="13">
    <source>
        <dbReference type="Proteomes" id="UP000053766"/>
    </source>
</evidence>
<dbReference type="STRING" id="29172.A0A0D8XCX8"/>
<feature type="compositionally biased region" description="Polar residues" evidence="10">
    <location>
        <begin position="418"/>
        <end position="433"/>
    </location>
</feature>
<dbReference type="GO" id="GO:0032783">
    <property type="term" value="C:super elongation complex"/>
    <property type="evidence" value="ECO:0007669"/>
    <property type="project" value="InterPro"/>
</dbReference>
<sequence length="475" mass="52431">MAETKDIASGTYMLELGKTFVEQRRSDGPTYHTLRYDFKPMSVASSDSDTYIAFGTNGDVHVAVPTDGENMSVFKGSKKEAKAKECLLFFDKKTGKVRLEKIASNISVKKTRDLDPSTESVLRSEMAKLRSSRIERPPPPEPSSSSFPGAESSSSSDSSSDGSDSDSGSRSDDEVQQRSRRDSNSSMGDSDVESHLLESMKSTGSATFTIGDMPSIDTIASQSSYNSKMSSSPLVKMVEMDRLPIPIEIGFIRTNVSEGERLRIGNKSFSKIMCIGYLLSCRHVRTLRALEYVVIDPSANETVPREISVIHRDELLKGNESHNLPIGALVFIAGKLMRFKGLVAIQAYLIREASYTLICPEEYECFKMEAFLAVQYHMKNPSGETPVRRSQAPVPKKRKSFSFTPSTAPEKRLASDAPENSTPKRTTLPNTTISSVHSLRKSIDLTDNITNDRNNSSVIKEAGSQDSFEDNVLYL</sequence>
<keyword evidence="7" id="KW-0804">Transcription</keyword>
<gene>
    <name evidence="12" type="ORF">DICVIV_11533</name>
</gene>
<keyword evidence="13" id="KW-1185">Reference proteome</keyword>
<proteinExistence type="inferred from homology"/>
<comment type="function">
    <text evidence="9">Promotes transcriptional elongation by Su(Tpl)/ELL. Essential for development.</text>
</comment>
<evidence type="ECO:0000256" key="10">
    <source>
        <dbReference type="SAM" id="MobiDB-lite"/>
    </source>
</evidence>
<dbReference type="PANTHER" id="PTHR15970">
    <property type="entry name" value="ELL-ASSOCIATED FACTOR EAF"/>
    <property type="match status" value="1"/>
</dbReference>
<dbReference type="EMBL" id="KN716661">
    <property type="protein sequence ID" value="KJH42475.1"/>
    <property type="molecule type" value="Genomic_DNA"/>
</dbReference>
<reference evidence="13" key="2">
    <citation type="journal article" date="2016" name="Sci. Rep.">
        <title>Dictyocaulus viviparus genome, variome and transcriptome elucidate lungworm biology and support future intervention.</title>
        <authorList>
            <person name="McNulty S.N."/>
            <person name="Strube C."/>
            <person name="Rosa B.A."/>
            <person name="Martin J.C."/>
            <person name="Tyagi R."/>
            <person name="Choi Y.J."/>
            <person name="Wang Q."/>
            <person name="Hallsworth Pepin K."/>
            <person name="Zhang X."/>
            <person name="Ozersky P."/>
            <person name="Wilson R.K."/>
            <person name="Sternberg P.W."/>
            <person name="Gasser R.B."/>
            <person name="Mitreva M."/>
        </authorList>
    </citation>
    <scope>NUCLEOTIDE SEQUENCE [LARGE SCALE GENOMIC DNA]</scope>
    <source>
        <strain evidence="13">HannoverDv2000</strain>
    </source>
</reference>
<evidence type="ECO:0000256" key="4">
    <source>
        <dbReference type="ARBA" id="ARBA00022553"/>
    </source>
</evidence>
<keyword evidence="8" id="KW-0539">Nucleus</keyword>
<evidence type="ECO:0000256" key="2">
    <source>
        <dbReference type="ARBA" id="ARBA00007798"/>
    </source>
</evidence>
<dbReference type="AlphaFoldDB" id="A0A0D8XCX8"/>
<keyword evidence="6" id="KW-0010">Activator</keyword>
<dbReference type="OrthoDB" id="125903at2759"/>
<evidence type="ECO:0000256" key="7">
    <source>
        <dbReference type="ARBA" id="ARBA00023163"/>
    </source>
</evidence>
<evidence type="ECO:0000256" key="6">
    <source>
        <dbReference type="ARBA" id="ARBA00023159"/>
    </source>
</evidence>
<dbReference type="PANTHER" id="PTHR15970:SF2">
    <property type="entry name" value="ELL-ASSOCIATED FACTOR EAF"/>
    <property type="match status" value="1"/>
</dbReference>
<evidence type="ECO:0000256" key="8">
    <source>
        <dbReference type="ARBA" id="ARBA00023242"/>
    </source>
</evidence>
<comment type="subcellular location">
    <subcellularLocation>
        <location evidence="1">Nucleus</location>
    </subcellularLocation>
</comment>
<evidence type="ECO:0000256" key="3">
    <source>
        <dbReference type="ARBA" id="ARBA00021452"/>
    </source>
</evidence>
<feature type="domain" description="Transcription elongation factor Eaf N-terminal" evidence="11">
    <location>
        <begin position="12"/>
        <end position="113"/>
    </location>
</feature>
<evidence type="ECO:0000259" key="11">
    <source>
        <dbReference type="Pfam" id="PF09816"/>
    </source>
</evidence>
<reference evidence="12 13" key="1">
    <citation type="submission" date="2013-11" db="EMBL/GenBank/DDBJ databases">
        <title>Draft genome of the bovine lungworm Dictyocaulus viviparus.</title>
        <authorList>
            <person name="Mitreva M."/>
        </authorList>
    </citation>
    <scope>NUCLEOTIDE SEQUENCE [LARGE SCALE GENOMIC DNA]</scope>
    <source>
        <strain evidence="12 13">HannoverDv2000</strain>
    </source>
</reference>
<dbReference type="GO" id="GO:0006368">
    <property type="term" value="P:transcription elongation by RNA polymerase II"/>
    <property type="evidence" value="ECO:0007669"/>
    <property type="project" value="InterPro"/>
</dbReference>
<dbReference type="Proteomes" id="UP000053766">
    <property type="component" value="Unassembled WGS sequence"/>
</dbReference>
<feature type="region of interest" description="Disordered" evidence="10">
    <location>
        <begin position="382"/>
        <end position="433"/>
    </location>
</feature>
<evidence type="ECO:0000313" key="12">
    <source>
        <dbReference type="EMBL" id="KJH42475.1"/>
    </source>
</evidence>
<feature type="compositionally biased region" description="Low complexity" evidence="10">
    <location>
        <begin position="143"/>
        <end position="166"/>
    </location>
</feature>